<protein>
    <submittedName>
        <fullName evidence="6">Beta-galactosidase-1-like protein 2</fullName>
    </submittedName>
</protein>
<keyword evidence="4" id="KW-1133">Transmembrane helix</keyword>
<dbReference type="OrthoDB" id="1657402at2759"/>
<dbReference type="GO" id="GO:0005975">
    <property type="term" value="P:carbohydrate metabolic process"/>
    <property type="evidence" value="ECO:0007669"/>
    <property type="project" value="InterPro"/>
</dbReference>
<keyword evidence="4" id="KW-0812">Transmembrane</keyword>
<sequence length="457" mass="51989">MRFWGRVLGLQAKHSQFLLEEKPFRILGGSMHYFRIPREYWRDRLVKMKACGLNTLTTGRGSKKTARGLEVFYYYYLIFSIDYLIVFLPSWLLQDPEMQLRTTYKGFTEAVDSYFDNLMPQVVHLQYKNGGPIIAMQVENEYGSYAQDQNYMAYVKQALLSRNVVELLVTSDNKDGLNAGIVEGESTCQVNQECGITRALSDATMTTSEEVAHDMPTMVMEYWTGWFDSWGGPHNVFDADEMLERVENVLRAGASINLYMFHGGTNFGFMNGALHFNDYKATVTSYDYDAVLTEAGDYTAKYFKLRKLFSSMIVRVTQDPVLVSVLQIVKSEYPINMENLPINNGNGQAFGYTLYETVILGGGTLYSRDYVRDRAQVRMDVQETAFSFSPSLRGASPWSAIPDSAVGPAFFRGTLQVQYVPQDTFLKLEIVIFEERLGGRIIHSTDLAFLGRVQYVT</sequence>
<gene>
    <name evidence="6" type="primary">GLB1L2</name>
    <name evidence="6" type="ORF">L345_16614</name>
</gene>
<evidence type="ECO:0000256" key="3">
    <source>
        <dbReference type="ARBA" id="ARBA00023295"/>
    </source>
</evidence>
<evidence type="ECO:0000256" key="1">
    <source>
        <dbReference type="ARBA" id="ARBA00009809"/>
    </source>
</evidence>
<evidence type="ECO:0000313" key="6">
    <source>
        <dbReference type="EMBL" id="ETE57667.1"/>
    </source>
</evidence>
<evidence type="ECO:0000256" key="4">
    <source>
        <dbReference type="SAM" id="Phobius"/>
    </source>
</evidence>
<dbReference type="GO" id="GO:0004553">
    <property type="term" value="F:hydrolase activity, hydrolyzing O-glycosyl compounds"/>
    <property type="evidence" value="ECO:0007669"/>
    <property type="project" value="InterPro"/>
</dbReference>
<dbReference type="InterPro" id="IPR031330">
    <property type="entry name" value="Gly_Hdrlase_35_cat"/>
</dbReference>
<dbReference type="Gene3D" id="3.20.20.80">
    <property type="entry name" value="Glycosidases"/>
    <property type="match status" value="2"/>
</dbReference>
<keyword evidence="3" id="KW-0326">Glycosidase</keyword>
<feature type="domain" description="Glycoside hydrolase 35 catalytic" evidence="5">
    <location>
        <begin position="88"/>
        <end position="310"/>
    </location>
</feature>
<accession>V8N7Y1</accession>
<proteinExistence type="inferred from homology"/>
<dbReference type="SUPFAM" id="SSF51445">
    <property type="entry name" value="(Trans)glycosidases"/>
    <property type="match status" value="1"/>
</dbReference>
<keyword evidence="2" id="KW-0378">Hydrolase</keyword>
<feature type="transmembrane region" description="Helical" evidence="4">
    <location>
        <begin position="72"/>
        <end position="93"/>
    </location>
</feature>
<dbReference type="Proteomes" id="UP000018936">
    <property type="component" value="Unassembled WGS sequence"/>
</dbReference>
<organism evidence="6 7">
    <name type="scientific">Ophiophagus hannah</name>
    <name type="common">King cobra</name>
    <name type="synonym">Naja hannah</name>
    <dbReference type="NCBI Taxonomy" id="8665"/>
    <lineage>
        <taxon>Eukaryota</taxon>
        <taxon>Metazoa</taxon>
        <taxon>Chordata</taxon>
        <taxon>Craniata</taxon>
        <taxon>Vertebrata</taxon>
        <taxon>Euteleostomi</taxon>
        <taxon>Lepidosauria</taxon>
        <taxon>Squamata</taxon>
        <taxon>Bifurcata</taxon>
        <taxon>Unidentata</taxon>
        <taxon>Episquamata</taxon>
        <taxon>Toxicofera</taxon>
        <taxon>Serpentes</taxon>
        <taxon>Colubroidea</taxon>
        <taxon>Elapidae</taxon>
        <taxon>Elapinae</taxon>
        <taxon>Ophiophagus</taxon>
    </lineage>
</organism>
<dbReference type="PRINTS" id="PR00742">
    <property type="entry name" value="GLHYDRLASE35"/>
</dbReference>
<evidence type="ECO:0000313" key="7">
    <source>
        <dbReference type="Proteomes" id="UP000018936"/>
    </source>
</evidence>
<dbReference type="PROSITE" id="PS01182">
    <property type="entry name" value="GLYCOSYL_HYDROL_F35"/>
    <property type="match status" value="1"/>
</dbReference>
<evidence type="ECO:0000256" key="2">
    <source>
        <dbReference type="ARBA" id="ARBA00022801"/>
    </source>
</evidence>
<keyword evidence="4" id="KW-0472">Membrane</keyword>
<dbReference type="AlphaFoldDB" id="V8N7Y1"/>
<dbReference type="Pfam" id="PF01301">
    <property type="entry name" value="Glyco_hydro_35"/>
    <property type="match status" value="2"/>
</dbReference>
<dbReference type="PANTHER" id="PTHR23421">
    <property type="entry name" value="BETA-GALACTOSIDASE RELATED"/>
    <property type="match status" value="1"/>
</dbReference>
<reference evidence="6 7" key="1">
    <citation type="journal article" date="2013" name="Proc. Natl. Acad. Sci. U.S.A.">
        <title>The king cobra genome reveals dynamic gene evolution and adaptation in the snake venom system.</title>
        <authorList>
            <person name="Vonk F.J."/>
            <person name="Casewell N.R."/>
            <person name="Henkel C.V."/>
            <person name="Heimberg A.M."/>
            <person name="Jansen H.J."/>
            <person name="McCleary R.J."/>
            <person name="Kerkkamp H.M."/>
            <person name="Vos R.A."/>
            <person name="Guerreiro I."/>
            <person name="Calvete J.J."/>
            <person name="Wuster W."/>
            <person name="Woods A.E."/>
            <person name="Logan J.M."/>
            <person name="Harrison R.A."/>
            <person name="Castoe T.A."/>
            <person name="de Koning A.P."/>
            <person name="Pollock D.D."/>
            <person name="Yandell M."/>
            <person name="Calderon D."/>
            <person name="Renjifo C."/>
            <person name="Currier R.B."/>
            <person name="Salgado D."/>
            <person name="Pla D."/>
            <person name="Sanz L."/>
            <person name="Hyder A.S."/>
            <person name="Ribeiro J.M."/>
            <person name="Arntzen J.W."/>
            <person name="van den Thillart G.E."/>
            <person name="Boetzer M."/>
            <person name="Pirovano W."/>
            <person name="Dirks R.P."/>
            <person name="Spaink H.P."/>
            <person name="Duboule D."/>
            <person name="McGlinn E."/>
            <person name="Kini R.M."/>
            <person name="Richardson M.K."/>
        </authorList>
    </citation>
    <scope>NUCLEOTIDE SEQUENCE</scope>
    <source>
        <tissue evidence="6">Blood</tissue>
    </source>
</reference>
<comment type="similarity">
    <text evidence="1">Belongs to the glycosyl hydrolase 35 family.</text>
</comment>
<keyword evidence="7" id="KW-1185">Reference proteome</keyword>
<dbReference type="EMBL" id="AZIM01007956">
    <property type="protein sequence ID" value="ETE57667.1"/>
    <property type="molecule type" value="Genomic_DNA"/>
</dbReference>
<feature type="non-terminal residue" evidence="6">
    <location>
        <position position="1"/>
    </location>
</feature>
<dbReference type="InterPro" id="IPR019801">
    <property type="entry name" value="Glyco_hydro_35_CS"/>
</dbReference>
<dbReference type="Gene3D" id="2.60.120.260">
    <property type="entry name" value="Galactose-binding domain-like"/>
    <property type="match status" value="2"/>
</dbReference>
<feature type="domain" description="Glycoside hydrolase 35 catalytic" evidence="5">
    <location>
        <begin position="16"/>
        <end position="58"/>
    </location>
</feature>
<dbReference type="InterPro" id="IPR017853">
    <property type="entry name" value="GH"/>
</dbReference>
<comment type="caution">
    <text evidence="6">The sequence shown here is derived from an EMBL/GenBank/DDBJ whole genome shotgun (WGS) entry which is preliminary data.</text>
</comment>
<evidence type="ECO:0000259" key="5">
    <source>
        <dbReference type="Pfam" id="PF01301"/>
    </source>
</evidence>
<name>V8N7Y1_OPHHA</name>
<dbReference type="InterPro" id="IPR001944">
    <property type="entry name" value="Glycoside_Hdrlase_35"/>
</dbReference>